<dbReference type="Gramene" id="KZM81537">
    <property type="protein sequence ID" value="KZM81537"/>
    <property type="gene ID" value="DCAR_029150"/>
</dbReference>
<reference evidence="1" key="1">
    <citation type="journal article" date="2016" name="Nat. Genet.">
        <title>A high-quality carrot genome assembly provides new insights into carotenoid accumulation and asterid genome evolution.</title>
        <authorList>
            <person name="Iorizzo M."/>
            <person name="Ellison S."/>
            <person name="Senalik D."/>
            <person name="Zeng P."/>
            <person name="Satapoomin P."/>
            <person name="Huang J."/>
            <person name="Bowman M."/>
            <person name="Iovene M."/>
            <person name="Sanseverino W."/>
            <person name="Cavagnaro P."/>
            <person name="Yildiz M."/>
            <person name="Macko-Podgorni A."/>
            <person name="Moranska E."/>
            <person name="Grzebelus E."/>
            <person name="Grzebelus D."/>
            <person name="Ashrafi H."/>
            <person name="Zheng Z."/>
            <person name="Cheng S."/>
            <person name="Spooner D."/>
            <person name="Van Deynze A."/>
            <person name="Simon P."/>
        </authorList>
    </citation>
    <scope>NUCLEOTIDE SEQUENCE</scope>
    <source>
        <tissue evidence="1">Leaf</tissue>
    </source>
</reference>
<name>A0A175YDR4_DAUCS</name>
<organism evidence="1 2">
    <name type="scientific">Daucus carota subsp. sativus</name>
    <name type="common">Carrot</name>
    <dbReference type="NCBI Taxonomy" id="79200"/>
    <lineage>
        <taxon>Eukaryota</taxon>
        <taxon>Viridiplantae</taxon>
        <taxon>Streptophyta</taxon>
        <taxon>Embryophyta</taxon>
        <taxon>Tracheophyta</taxon>
        <taxon>Spermatophyta</taxon>
        <taxon>Magnoliopsida</taxon>
        <taxon>eudicotyledons</taxon>
        <taxon>Gunneridae</taxon>
        <taxon>Pentapetalae</taxon>
        <taxon>asterids</taxon>
        <taxon>campanulids</taxon>
        <taxon>Apiales</taxon>
        <taxon>Apiaceae</taxon>
        <taxon>Apioideae</taxon>
        <taxon>Scandiceae</taxon>
        <taxon>Daucinae</taxon>
        <taxon>Daucus</taxon>
        <taxon>Daucus sect. Daucus</taxon>
    </lineage>
</organism>
<protein>
    <submittedName>
        <fullName evidence="1">Uncharacterized protein</fullName>
    </submittedName>
</protein>
<sequence length="312" mass="35164">MDEYQKIVFELAIIIIAKFLLGEEGDAQRWKAGWVAGTAAYAIFYHSIKIFVRMKRDQVALRDDAEVWAFIFKHISQFLIPLSYSSLAYDYLMGIEKNWKMVAVGIRMFTLVVGSLLVLGACKICYSAADDQNQIIAIQTNMENQSVANHVLGLGQNVEDQSFAPEMIEVDVDDHSYCKKSAGLKSRNLILREGIRLDLEDHSYPDACISDWLEDEESHSHSDANVLEEPQSDEENQSLTDANVSKASQRDMENLLFANLNASEGSQRDAENLTLADAHVSKEVQKDAENQFIANENVFEEVQRDVENRSSA</sequence>
<proteinExistence type="predicted"/>
<evidence type="ECO:0000313" key="2">
    <source>
        <dbReference type="Proteomes" id="UP000077755"/>
    </source>
</evidence>
<evidence type="ECO:0000313" key="1">
    <source>
        <dbReference type="EMBL" id="WOH13991.1"/>
    </source>
</evidence>
<dbReference type="Proteomes" id="UP000077755">
    <property type="component" value="Chromosome 9"/>
</dbReference>
<keyword evidence="2" id="KW-1185">Reference proteome</keyword>
<accession>A0A175YDR4</accession>
<dbReference type="AlphaFoldDB" id="A0A175YDR4"/>
<dbReference type="EMBL" id="CP093351">
    <property type="protein sequence ID" value="WOH13991.1"/>
    <property type="molecule type" value="Genomic_DNA"/>
</dbReference>
<reference evidence="1" key="2">
    <citation type="submission" date="2022-03" db="EMBL/GenBank/DDBJ databases">
        <title>Draft title - Genomic analysis of global carrot germplasm unveils the trajectory of domestication and the origin of high carotenoid orange carrot.</title>
        <authorList>
            <person name="Iorizzo M."/>
            <person name="Ellison S."/>
            <person name="Senalik D."/>
            <person name="Macko-Podgorni A."/>
            <person name="Grzebelus D."/>
            <person name="Bostan H."/>
            <person name="Rolling W."/>
            <person name="Curaba J."/>
            <person name="Simon P."/>
        </authorList>
    </citation>
    <scope>NUCLEOTIDE SEQUENCE</scope>
    <source>
        <tissue evidence="1">Leaf</tissue>
    </source>
</reference>
<gene>
    <name evidence="1" type="ORF">DCAR_0933506</name>
</gene>